<dbReference type="GeneID" id="8230681"/>
<dbReference type="OrthoDB" id="8113027at2759"/>
<gene>
    <name evidence="4" type="primary">8230681</name>
    <name evidence="3" type="ORF">Phum_PHUM458060</name>
</gene>
<keyword evidence="2" id="KW-1133">Transmembrane helix</keyword>
<keyword evidence="5" id="KW-1185">Reference proteome</keyword>
<dbReference type="RefSeq" id="XP_002429971.1">
    <property type="nucleotide sequence ID" value="XM_002429926.1"/>
</dbReference>
<feature type="region of interest" description="Disordered" evidence="1">
    <location>
        <begin position="1"/>
        <end position="20"/>
    </location>
</feature>
<dbReference type="HOGENOM" id="CLU_2187061_0_0_1"/>
<accession>E0VV27</accession>
<protein>
    <submittedName>
        <fullName evidence="3 4">Uncharacterized protein</fullName>
    </submittedName>
</protein>
<dbReference type="AlphaFoldDB" id="E0VV27"/>
<dbReference type="PANTHER" id="PTHR34929">
    <property type="entry name" value="ZGC:153157"/>
    <property type="match status" value="1"/>
</dbReference>
<dbReference type="InterPro" id="IPR029162">
    <property type="entry name" value="InaF-motif"/>
</dbReference>
<reference evidence="4" key="3">
    <citation type="submission" date="2020-05" db="UniProtKB">
        <authorList>
            <consortium name="EnsemblMetazoa"/>
        </authorList>
    </citation>
    <scope>IDENTIFICATION</scope>
    <source>
        <strain evidence="4">USDA</strain>
    </source>
</reference>
<keyword evidence="2" id="KW-0812">Transmembrane</keyword>
<organism>
    <name type="scientific">Pediculus humanus subsp. corporis</name>
    <name type="common">Body louse</name>
    <dbReference type="NCBI Taxonomy" id="121224"/>
    <lineage>
        <taxon>Eukaryota</taxon>
        <taxon>Metazoa</taxon>
        <taxon>Ecdysozoa</taxon>
        <taxon>Arthropoda</taxon>
        <taxon>Hexapoda</taxon>
        <taxon>Insecta</taxon>
        <taxon>Pterygota</taxon>
        <taxon>Neoptera</taxon>
        <taxon>Paraneoptera</taxon>
        <taxon>Psocodea</taxon>
        <taxon>Troctomorpha</taxon>
        <taxon>Phthiraptera</taxon>
        <taxon>Anoplura</taxon>
        <taxon>Pediculidae</taxon>
        <taxon>Pediculus</taxon>
    </lineage>
</organism>
<evidence type="ECO:0000256" key="2">
    <source>
        <dbReference type="SAM" id="Phobius"/>
    </source>
</evidence>
<reference evidence="3" key="1">
    <citation type="submission" date="2007-04" db="EMBL/GenBank/DDBJ databases">
        <title>Annotation of Pediculus humanus corporis strain USDA.</title>
        <authorList>
            <person name="Kirkness E."/>
            <person name="Hannick L."/>
            <person name="Hass B."/>
            <person name="Bruggner R."/>
            <person name="Lawson D."/>
            <person name="Bidwell S."/>
            <person name="Joardar V."/>
            <person name="Caler E."/>
            <person name="Walenz B."/>
            <person name="Inman J."/>
            <person name="Schobel S."/>
            <person name="Galinsky K."/>
            <person name="Amedeo P."/>
            <person name="Strausberg R."/>
        </authorList>
    </citation>
    <scope>NUCLEOTIDE SEQUENCE</scope>
    <source>
        <strain evidence="3">USDA</strain>
    </source>
</reference>
<dbReference type="KEGG" id="phu:Phum_PHUM458060"/>
<dbReference type="EMBL" id="AAZO01005569">
    <property type="status" value="NOT_ANNOTATED_CDS"/>
    <property type="molecule type" value="Genomic_DNA"/>
</dbReference>
<dbReference type="PANTHER" id="PTHR34929:SF1">
    <property type="entry name" value="INAF MOTIF CONTAINING 2"/>
    <property type="match status" value="1"/>
</dbReference>
<dbReference type="EnsemblMetazoa" id="PHUM458060-RA">
    <property type="protein sequence ID" value="PHUM458060-PA"/>
    <property type="gene ID" value="PHUM458060"/>
</dbReference>
<proteinExistence type="predicted"/>
<dbReference type="eggNOG" id="ENOG502S7BV">
    <property type="taxonomic scope" value="Eukaryota"/>
</dbReference>
<reference evidence="3" key="2">
    <citation type="submission" date="2007-04" db="EMBL/GenBank/DDBJ databases">
        <title>The genome of the human body louse.</title>
        <authorList>
            <consortium name="The Human Body Louse Genome Consortium"/>
            <person name="Kirkness E."/>
            <person name="Walenz B."/>
            <person name="Hass B."/>
            <person name="Bruggner R."/>
            <person name="Strausberg R."/>
        </authorList>
    </citation>
    <scope>NUCLEOTIDE SEQUENCE</scope>
    <source>
        <strain evidence="3">USDA</strain>
    </source>
</reference>
<sequence>MNKKGGGNSDPENMATESEIKFAGNDNKVKMYEPKHRRKLIRVLTVFAYIFSVSLAAIMLSLFYLFIYSPGKATNMKNSEPLKKIIQAEMSMQKIEEDPDLLTTPSLPN</sequence>
<evidence type="ECO:0000256" key="1">
    <source>
        <dbReference type="SAM" id="MobiDB-lite"/>
    </source>
</evidence>
<keyword evidence="2" id="KW-0472">Membrane</keyword>
<dbReference type="EMBL" id="DS235802">
    <property type="protein sequence ID" value="EEB17233.1"/>
    <property type="molecule type" value="Genomic_DNA"/>
</dbReference>
<dbReference type="InParanoid" id="E0VV27"/>
<evidence type="ECO:0000313" key="5">
    <source>
        <dbReference type="Proteomes" id="UP000009046"/>
    </source>
</evidence>
<dbReference type="Pfam" id="PF15018">
    <property type="entry name" value="InaF-motif"/>
    <property type="match status" value="1"/>
</dbReference>
<dbReference type="CTD" id="8230681"/>
<dbReference type="VEuPathDB" id="VectorBase:PHUM458060"/>
<evidence type="ECO:0000313" key="3">
    <source>
        <dbReference type="EMBL" id="EEB17233.1"/>
    </source>
</evidence>
<evidence type="ECO:0000313" key="4">
    <source>
        <dbReference type="EnsemblMetazoa" id="PHUM458060-PA"/>
    </source>
</evidence>
<dbReference type="Proteomes" id="UP000009046">
    <property type="component" value="Unassembled WGS sequence"/>
</dbReference>
<feature type="transmembrane region" description="Helical" evidence="2">
    <location>
        <begin position="40"/>
        <end position="67"/>
    </location>
</feature>
<name>E0VV27_PEDHC</name>